<dbReference type="EMBL" id="JAPCXB010000195">
    <property type="protein sequence ID" value="KAJ1605087.1"/>
    <property type="molecule type" value="Genomic_DNA"/>
</dbReference>
<protein>
    <submittedName>
        <fullName evidence="2">Uncharacterized protein</fullName>
    </submittedName>
</protein>
<keyword evidence="1" id="KW-0175">Coiled coil</keyword>
<dbReference type="Gene3D" id="1.10.287.1490">
    <property type="match status" value="1"/>
</dbReference>
<sequence length="232" mass="27691">MIDSECKSILEISLEERRLHLNKIYKAIGEILIRAKELTDIDNAAEIFDYSRRIEFEMDNFEKISNINSKHKLVKNILIKEISCIEHDVETLKLEFCRISNQLLNLYKERDHLEKEVNKLNMRYETITSELNEIKHNLNERSDEFRKYSKANDSIKRELEDLELAITLEENMISEKKNELQNLEITNLKKKSEKRKLDKLASQATVDLKRKMKAMKERSCIVKRRKITKYKN</sequence>
<keyword evidence="3" id="KW-1185">Reference proteome</keyword>
<dbReference type="Proteomes" id="UP001071777">
    <property type="component" value="Unassembled WGS sequence"/>
</dbReference>
<name>A0ABQ8P1X8_9CRYT</name>
<feature type="coiled-coil region" evidence="1">
    <location>
        <begin position="103"/>
        <end position="203"/>
    </location>
</feature>
<proteinExistence type="predicted"/>
<reference evidence="2" key="1">
    <citation type="submission" date="2022-10" db="EMBL/GenBank/DDBJ databases">
        <title>Adaptive evolution leads to modifications in subtelomeric GC content in a zoonotic Cryptosporidium species.</title>
        <authorList>
            <person name="Li J."/>
            <person name="Feng Y."/>
            <person name="Xiao L."/>
        </authorList>
    </citation>
    <scope>NUCLEOTIDE SEQUENCE</scope>
    <source>
        <strain evidence="2">25894</strain>
    </source>
</reference>
<comment type="caution">
    <text evidence="2">The sequence shown here is derived from an EMBL/GenBank/DDBJ whole genome shotgun (WGS) entry which is preliminary data.</text>
</comment>
<evidence type="ECO:0000256" key="1">
    <source>
        <dbReference type="SAM" id="Coils"/>
    </source>
</evidence>
<gene>
    <name evidence="2" type="ORF">OJ252_3563</name>
</gene>
<evidence type="ECO:0000313" key="2">
    <source>
        <dbReference type="EMBL" id="KAJ1605087.1"/>
    </source>
</evidence>
<organism evidence="2 3">
    <name type="scientific">Cryptosporidium canis</name>
    <dbReference type="NCBI Taxonomy" id="195482"/>
    <lineage>
        <taxon>Eukaryota</taxon>
        <taxon>Sar</taxon>
        <taxon>Alveolata</taxon>
        <taxon>Apicomplexa</taxon>
        <taxon>Conoidasida</taxon>
        <taxon>Coccidia</taxon>
        <taxon>Eucoccidiorida</taxon>
        <taxon>Eimeriorina</taxon>
        <taxon>Cryptosporidiidae</taxon>
        <taxon>Cryptosporidium</taxon>
    </lineage>
</organism>
<evidence type="ECO:0000313" key="3">
    <source>
        <dbReference type="Proteomes" id="UP001071777"/>
    </source>
</evidence>
<accession>A0ABQ8P1X8</accession>